<dbReference type="STRING" id="1286528.NHE_0484"/>
<dbReference type="InterPro" id="IPR006132">
    <property type="entry name" value="Asp/Orn_carbamoyltranf_P-bd"/>
</dbReference>
<evidence type="ECO:0000256" key="2">
    <source>
        <dbReference type="ARBA" id="ARBA00022679"/>
    </source>
</evidence>
<evidence type="ECO:0000313" key="7">
    <source>
        <dbReference type="Proteomes" id="UP000023755"/>
    </source>
</evidence>
<feature type="domain" description="Aspartate/ornithine carbamoyltransferase Asp/Orn-binding" evidence="4">
    <location>
        <begin position="146"/>
        <end position="286"/>
    </location>
</feature>
<dbReference type="InterPro" id="IPR006130">
    <property type="entry name" value="Asp/Orn_carbamoylTrfase"/>
</dbReference>
<dbReference type="GO" id="GO:0016597">
    <property type="term" value="F:amino acid binding"/>
    <property type="evidence" value="ECO:0007669"/>
    <property type="project" value="InterPro"/>
</dbReference>
<dbReference type="PRINTS" id="PR00101">
    <property type="entry name" value="ATCASE"/>
</dbReference>
<dbReference type="NCBIfam" id="NF002032">
    <property type="entry name" value="PRK00856.1"/>
    <property type="match status" value="1"/>
</dbReference>
<dbReference type="SUPFAM" id="SSF53671">
    <property type="entry name" value="Aspartate/ornithine carbamoyltransferase"/>
    <property type="match status" value="1"/>
</dbReference>
<comment type="function">
    <text evidence="1">Reversibly catalyzes the transfer of the carbamoyl group from carbamoyl phosphate (CP) to the N(epsilon) atom of ornithine (ORN) to produce L-citrulline.</text>
</comment>
<dbReference type="GO" id="GO:0044205">
    <property type="term" value="P:'de novo' UMP biosynthetic process"/>
    <property type="evidence" value="ECO:0007669"/>
    <property type="project" value="UniProtKB-UniPathway"/>
</dbReference>
<feature type="domain" description="Aspartate/ornithine carbamoyltransferase carbamoyl-P binding" evidence="5">
    <location>
        <begin position="2"/>
        <end position="139"/>
    </location>
</feature>
<dbReference type="GO" id="GO:0016743">
    <property type="term" value="F:carboxyl- or carbamoyltransferase activity"/>
    <property type="evidence" value="ECO:0007669"/>
    <property type="project" value="InterPro"/>
</dbReference>
<keyword evidence="2 3" id="KW-0808">Transferase</keyword>
<dbReference type="Pfam" id="PF02729">
    <property type="entry name" value="OTCace_N"/>
    <property type="match status" value="1"/>
</dbReference>
<dbReference type="PANTHER" id="PTHR45753">
    <property type="entry name" value="ORNITHINE CARBAMOYLTRANSFERASE, MITOCHONDRIAL"/>
    <property type="match status" value="1"/>
</dbReference>
<reference evidence="6 7" key="1">
    <citation type="submission" date="2014-03" db="EMBL/GenBank/DDBJ databases">
        <title>Sequencing and Comparison of Genomes and Transcriptome Profiles of Human Ehrlichiosis Agents.</title>
        <authorList>
            <person name="Lin M."/>
            <person name="Daugherty S.C."/>
            <person name="Nagaraj S."/>
            <person name="Cheng Z."/>
            <person name="Xiong Q."/>
            <person name="Lin F.-Y."/>
            <person name="Sengamalay N."/>
            <person name="Ott S."/>
            <person name="Godinez A."/>
            <person name="Tallon L.J."/>
            <person name="Sadzewicz L."/>
            <person name="Fraser C.M."/>
            <person name="Dunning Hotopp J.C."/>
            <person name="Rikihisa Y."/>
        </authorList>
    </citation>
    <scope>NUCLEOTIDE SEQUENCE [LARGE SCALE GENOMIC DNA]</scope>
    <source>
        <strain evidence="6 7">Oregon</strain>
    </source>
</reference>
<dbReference type="Gene3D" id="3.40.50.1370">
    <property type="entry name" value="Aspartate/ornithine carbamoyltransferase"/>
    <property type="match status" value="2"/>
</dbReference>
<protein>
    <submittedName>
        <fullName evidence="6">Aspartate/ornithine carbamoyltransferase, Asp/Orn binding domain protein</fullName>
    </submittedName>
</protein>
<evidence type="ECO:0000256" key="1">
    <source>
        <dbReference type="ARBA" id="ARBA00003822"/>
    </source>
</evidence>
<dbReference type="HOGENOM" id="CLU_043846_2_0_5"/>
<keyword evidence="7" id="KW-1185">Reference proteome</keyword>
<organism evidence="6 7">
    <name type="scientific">Neorickettsia helminthoeca str. Oregon</name>
    <dbReference type="NCBI Taxonomy" id="1286528"/>
    <lineage>
        <taxon>Bacteria</taxon>
        <taxon>Pseudomonadati</taxon>
        <taxon>Pseudomonadota</taxon>
        <taxon>Alphaproteobacteria</taxon>
        <taxon>Rickettsiales</taxon>
        <taxon>Anaplasmataceae</taxon>
        <taxon>Neorickettsia</taxon>
    </lineage>
</organism>
<dbReference type="Proteomes" id="UP000023755">
    <property type="component" value="Chromosome"/>
</dbReference>
<dbReference type="EMBL" id="CP007481">
    <property type="protein sequence ID" value="AHX11426.1"/>
    <property type="molecule type" value="Genomic_DNA"/>
</dbReference>
<dbReference type="PANTHER" id="PTHR45753:SF6">
    <property type="entry name" value="ASPARTATE CARBAMOYLTRANSFERASE"/>
    <property type="match status" value="1"/>
</dbReference>
<accession>X5H4D3</accession>
<name>X5H4D3_9RICK</name>
<dbReference type="KEGG" id="nhm:NHE_0484"/>
<gene>
    <name evidence="6" type="ORF">NHE_0484</name>
</gene>
<dbReference type="AlphaFoldDB" id="X5H4D3"/>
<dbReference type="UniPathway" id="UPA00070">
    <property type="reaction ID" value="UER00116"/>
</dbReference>
<dbReference type="RefSeq" id="WP_038559492.1">
    <property type="nucleotide sequence ID" value="NZ_CP007481.1"/>
</dbReference>
<dbReference type="GO" id="GO:0005829">
    <property type="term" value="C:cytosol"/>
    <property type="evidence" value="ECO:0007669"/>
    <property type="project" value="TreeGrafter"/>
</dbReference>
<dbReference type="InterPro" id="IPR036901">
    <property type="entry name" value="Asp/Orn_carbamoylTrfase_sf"/>
</dbReference>
<evidence type="ECO:0000313" key="6">
    <source>
        <dbReference type="EMBL" id="AHX11426.1"/>
    </source>
</evidence>
<evidence type="ECO:0000259" key="5">
    <source>
        <dbReference type="Pfam" id="PF02729"/>
    </source>
</evidence>
<comment type="similarity">
    <text evidence="3">Belongs to the aspartate/ornithine carbamoyltransferase superfamily.</text>
</comment>
<dbReference type="InterPro" id="IPR006131">
    <property type="entry name" value="Asp_carbamoyltransf_Asp/Orn-bd"/>
</dbReference>
<sequence length="290" mass="31770">MRSLLSNRDVSVDEIYQIFDLAAFYLKNGIESNLSGKLLFSIFFESSTRTETSFSVAASRLGCIVEKANVSNLATRKGEHLVDLISTLNAFSPDLFVIRHSESGVLHLLKGYIDCGIINAGDGTNEHPTQGLIDAFTILHMKEKIEGLNILICGDILRSRVAHSTIPILQRLGAVISISGPLALMPKILDEGIRYSPNFHDALSGADVVIMLRTQNERASQDIDNGIDFCLNKAALAVAKPDILIMHPGPVNRNREISDAVLNDSRNGILTQVRNGQYIRAAVISFLLEE</sequence>
<proteinExistence type="inferred from homology"/>
<dbReference type="OrthoDB" id="9774690at2"/>
<dbReference type="PROSITE" id="PS00097">
    <property type="entry name" value="CARBAMOYLTRANSFERASE"/>
    <property type="match status" value="1"/>
</dbReference>
<dbReference type="Pfam" id="PF00185">
    <property type="entry name" value="OTCace"/>
    <property type="match status" value="1"/>
</dbReference>
<evidence type="ECO:0000259" key="4">
    <source>
        <dbReference type="Pfam" id="PF00185"/>
    </source>
</evidence>
<dbReference type="GO" id="GO:0006520">
    <property type="term" value="P:amino acid metabolic process"/>
    <property type="evidence" value="ECO:0007669"/>
    <property type="project" value="InterPro"/>
</dbReference>
<evidence type="ECO:0000256" key="3">
    <source>
        <dbReference type="RuleBase" id="RU003634"/>
    </source>
</evidence>
<dbReference type="PRINTS" id="PR00100">
    <property type="entry name" value="AOTCASE"/>
</dbReference>